<feature type="domain" description="L,D-TPase catalytic" evidence="16">
    <location>
        <begin position="260"/>
        <end position="386"/>
    </location>
</feature>
<comment type="pathway">
    <text evidence="12">Glycan biosynthesis.</text>
</comment>
<keyword evidence="10" id="KW-0012">Acyltransferase</keyword>
<evidence type="ECO:0000256" key="5">
    <source>
        <dbReference type="ARBA" id="ARBA00022960"/>
    </source>
</evidence>
<dbReference type="InterPro" id="IPR005490">
    <property type="entry name" value="LD_TPept_cat_dom"/>
</dbReference>
<dbReference type="UniPathway" id="UPA00219"/>
<evidence type="ECO:0000256" key="9">
    <source>
        <dbReference type="ARBA" id="ARBA00023288"/>
    </source>
</evidence>
<keyword evidence="11 13" id="KW-0961">Cell wall biogenesis/degradation</keyword>
<dbReference type="SUPFAM" id="SSF141523">
    <property type="entry name" value="L,D-transpeptidase catalytic domain-like"/>
    <property type="match status" value="1"/>
</dbReference>
<evidence type="ECO:0000256" key="11">
    <source>
        <dbReference type="ARBA" id="ARBA00023316"/>
    </source>
</evidence>
<dbReference type="GO" id="GO:0018104">
    <property type="term" value="P:peptidoglycan-protein cross-linking"/>
    <property type="evidence" value="ECO:0007669"/>
    <property type="project" value="TreeGrafter"/>
</dbReference>
<keyword evidence="2" id="KW-1003">Cell membrane</keyword>
<dbReference type="CDD" id="cd16913">
    <property type="entry name" value="YkuD_like"/>
    <property type="match status" value="1"/>
</dbReference>
<dbReference type="Gene3D" id="2.60.40.3780">
    <property type="match status" value="1"/>
</dbReference>
<feature type="chain" id="PRO_5022029421" evidence="15">
    <location>
        <begin position="31"/>
        <end position="414"/>
    </location>
</feature>
<name>A0A543PSJ5_9MICO</name>
<dbReference type="PANTHER" id="PTHR30582">
    <property type="entry name" value="L,D-TRANSPEPTIDASE"/>
    <property type="match status" value="1"/>
</dbReference>
<accession>A0A543PSJ5</accession>
<dbReference type="InterPro" id="IPR050979">
    <property type="entry name" value="LD-transpeptidase"/>
</dbReference>
<keyword evidence="9 17" id="KW-0449">Lipoprotein</keyword>
<dbReference type="Proteomes" id="UP000320085">
    <property type="component" value="Unassembled WGS sequence"/>
</dbReference>
<evidence type="ECO:0000259" key="16">
    <source>
        <dbReference type="PROSITE" id="PS52029"/>
    </source>
</evidence>
<evidence type="ECO:0000256" key="10">
    <source>
        <dbReference type="ARBA" id="ARBA00023315"/>
    </source>
</evidence>
<evidence type="ECO:0000313" key="17">
    <source>
        <dbReference type="EMBL" id="TQN47052.1"/>
    </source>
</evidence>
<dbReference type="GO" id="GO:0008360">
    <property type="term" value="P:regulation of cell shape"/>
    <property type="evidence" value="ECO:0007669"/>
    <property type="project" value="UniProtKB-UniRule"/>
</dbReference>
<dbReference type="Pfam" id="PF17964">
    <property type="entry name" value="Big_10"/>
    <property type="match status" value="1"/>
</dbReference>
<dbReference type="PROSITE" id="PS51257">
    <property type="entry name" value="PROKAR_LIPOPROTEIN"/>
    <property type="match status" value="1"/>
</dbReference>
<keyword evidence="8" id="KW-0564">Palmitate</keyword>
<feature type="signal peptide" evidence="15">
    <location>
        <begin position="1"/>
        <end position="30"/>
    </location>
</feature>
<feature type="region of interest" description="Disordered" evidence="14">
    <location>
        <begin position="28"/>
        <end position="69"/>
    </location>
</feature>
<dbReference type="PANTHER" id="PTHR30582:SF2">
    <property type="entry name" value="L,D-TRANSPEPTIDASE YCIB-RELATED"/>
    <property type="match status" value="1"/>
</dbReference>
<keyword evidence="3" id="KW-0808">Transferase</keyword>
<comment type="pathway">
    <text evidence="1 13">Cell wall biogenesis; peptidoglycan biosynthesis.</text>
</comment>
<dbReference type="FunFam" id="2.40.440.10:FF:000005">
    <property type="entry name" value="L,D-transpeptidase 2"/>
    <property type="match status" value="1"/>
</dbReference>
<dbReference type="PROSITE" id="PS52029">
    <property type="entry name" value="LD_TPASE"/>
    <property type="match status" value="1"/>
</dbReference>
<evidence type="ECO:0000256" key="6">
    <source>
        <dbReference type="ARBA" id="ARBA00022984"/>
    </source>
</evidence>
<evidence type="ECO:0000256" key="15">
    <source>
        <dbReference type="SAM" id="SignalP"/>
    </source>
</evidence>
<dbReference type="Pfam" id="PF03734">
    <property type="entry name" value="YkuD"/>
    <property type="match status" value="1"/>
</dbReference>
<dbReference type="GO" id="GO:0071555">
    <property type="term" value="P:cell wall organization"/>
    <property type="evidence" value="ECO:0007669"/>
    <property type="project" value="UniProtKB-UniRule"/>
</dbReference>
<organism evidence="17 18">
    <name type="scientific">Humibacillus xanthopallidus</name>
    <dbReference type="NCBI Taxonomy" id="412689"/>
    <lineage>
        <taxon>Bacteria</taxon>
        <taxon>Bacillati</taxon>
        <taxon>Actinomycetota</taxon>
        <taxon>Actinomycetes</taxon>
        <taxon>Micrococcales</taxon>
        <taxon>Intrasporangiaceae</taxon>
        <taxon>Humibacillus</taxon>
    </lineage>
</organism>
<evidence type="ECO:0000256" key="4">
    <source>
        <dbReference type="ARBA" id="ARBA00022729"/>
    </source>
</evidence>
<keyword evidence="5 13" id="KW-0133">Cell shape</keyword>
<dbReference type="GO" id="GO:0005576">
    <property type="term" value="C:extracellular region"/>
    <property type="evidence" value="ECO:0007669"/>
    <property type="project" value="TreeGrafter"/>
</dbReference>
<dbReference type="InterPro" id="IPR038063">
    <property type="entry name" value="Transpep_catalytic_dom"/>
</dbReference>
<evidence type="ECO:0000256" key="2">
    <source>
        <dbReference type="ARBA" id="ARBA00022475"/>
    </source>
</evidence>
<dbReference type="InterPro" id="IPR041280">
    <property type="entry name" value="Big_10"/>
</dbReference>
<keyword evidence="4 15" id="KW-0732">Signal</keyword>
<reference evidence="17 18" key="1">
    <citation type="submission" date="2019-06" db="EMBL/GenBank/DDBJ databases">
        <title>Sequencing the genomes of 1000 actinobacteria strains.</title>
        <authorList>
            <person name="Klenk H.-P."/>
        </authorList>
    </citation>
    <scope>NUCLEOTIDE SEQUENCE [LARGE SCALE GENOMIC DNA]</scope>
    <source>
        <strain evidence="17 18">DSM 21776</strain>
    </source>
</reference>
<dbReference type="CDD" id="cd13432">
    <property type="entry name" value="LDT_IgD_like_2"/>
    <property type="match status" value="1"/>
</dbReference>
<feature type="active site" description="Nucleophile" evidence="13">
    <location>
        <position position="362"/>
    </location>
</feature>
<evidence type="ECO:0000256" key="3">
    <source>
        <dbReference type="ARBA" id="ARBA00022679"/>
    </source>
</evidence>
<protein>
    <submittedName>
        <fullName evidence="17">Lipoprotein-anchoring transpeptidase ErfK/SrfK</fullName>
    </submittedName>
</protein>
<keyword evidence="6 13" id="KW-0573">Peptidoglycan synthesis</keyword>
<comment type="caution">
    <text evidence="17">The sequence shown here is derived from an EMBL/GenBank/DDBJ whole genome shotgun (WGS) entry which is preliminary data.</text>
</comment>
<evidence type="ECO:0000256" key="7">
    <source>
        <dbReference type="ARBA" id="ARBA00023136"/>
    </source>
</evidence>
<evidence type="ECO:0000313" key="18">
    <source>
        <dbReference type="Proteomes" id="UP000320085"/>
    </source>
</evidence>
<dbReference type="Gene3D" id="2.40.440.10">
    <property type="entry name" value="L,D-transpeptidase catalytic domain-like"/>
    <property type="match status" value="1"/>
</dbReference>
<evidence type="ECO:0000256" key="1">
    <source>
        <dbReference type="ARBA" id="ARBA00004752"/>
    </source>
</evidence>
<dbReference type="Gene3D" id="2.60.40.3710">
    <property type="match status" value="1"/>
</dbReference>
<evidence type="ECO:0000256" key="14">
    <source>
        <dbReference type="SAM" id="MobiDB-lite"/>
    </source>
</evidence>
<feature type="compositionally biased region" description="Polar residues" evidence="14">
    <location>
        <begin position="43"/>
        <end position="58"/>
    </location>
</feature>
<dbReference type="GO" id="GO:0071972">
    <property type="term" value="F:peptidoglycan L,D-transpeptidase activity"/>
    <property type="evidence" value="ECO:0007669"/>
    <property type="project" value="TreeGrafter"/>
</dbReference>
<evidence type="ECO:0000256" key="13">
    <source>
        <dbReference type="PROSITE-ProRule" id="PRU01373"/>
    </source>
</evidence>
<proteinExistence type="predicted"/>
<feature type="active site" description="Proton donor/acceptor" evidence="13">
    <location>
        <position position="344"/>
    </location>
</feature>
<dbReference type="EMBL" id="VFQF01000001">
    <property type="protein sequence ID" value="TQN47052.1"/>
    <property type="molecule type" value="Genomic_DNA"/>
</dbReference>
<evidence type="ECO:0000256" key="8">
    <source>
        <dbReference type="ARBA" id="ARBA00023139"/>
    </source>
</evidence>
<evidence type="ECO:0000256" key="12">
    <source>
        <dbReference type="ARBA" id="ARBA00060592"/>
    </source>
</evidence>
<dbReference type="RefSeq" id="WP_246069547.1">
    <property type="nucleotide sequence ID" value="NZ_BAAAQC010000005.1"/>
</dbReference>
<keyword evidence="7" id="KW-0472">Membrane</keyword>
<sequence>MKLTIRHTVVSSLALVAVLAVSACNASANADGGSPAGTGAGGNQTSSAGGQTNSQTPTVDPVTWKTTPDDKATNVAVDTRVTASADKGTLEKASLSYVSKKGNTVKVDGTLEGGTWTAGDLLEPGVKYTLALEAKTTDGTTTESTRTFRTDNLTLDQQVYVAVSPRDGGTVGIGMPVIVRFDLPVVDKANFEKNMHVTTTPAQAGSWYWLSSKEAHWRPATYWKPGTKVKVDAQLNGVPAGGGRWGEMSRTSEFTIGRSVIAKVDLKSHQMKVVINGKVAKTIPVTGGQPGFITRSGVKVIMDKVTNITMRAETIGLKKGDVGYYSDTPVKWALRVTNSGEFLHSAPWSVKDQGVRNVSHGCTGMSDANAEWVYKNMIIGDVVETTGTNRPMTMGNGYADWNLSAAKWAAGSAL</sequence>
<dbReference type="AlphaFoldDB" id="A0A543PSJ5"/>
<dbReference type="GO" id="GO:0016746">
    <property type="term" value="F:acyltransferase activity"/>
    <property type="evidence" value="ECO:0007669"/>
    <property type="project" value="UniProtKB-KW"/>
</dbReference>
<gene>
    <name evidence="17" type="ORF">FHX52_0143</name>
</gene>